<name>A0ABP8IDK4_9BURK</name>
<reference evidence="2" key="1">
    <citation type="journal article" date="2019" name="Int. J. Syst. Evol. Microbiol.">
        <title>The Global Catalogue of Microorganisms (GCM) 10K type strain sequencing project: providing services to taxonomists for standard genome sequencing and annotation.</title>
        <authorList>
            <consortium name="The Broad Institute Genomics Platform"/>
            <consortium name="The Broad Institute Genome Sequencing Center for Infectious Disease"/>
            <person name="Wu L."/>
            <person name="Ma J."/>
        </authorList>
    </citation>
    <scope>NUCLEOTIDE SEQUENCE [LARGE SCALE GENOMIC DNA]</scope>
    <source>
        <strain evidence="2">JCM 17804</strain>
    </source>
</reference>
<comment type="caution">
    <text evidence="1">The sequence shown here is derived from an EMBL/GenBank/DDBJ whole genome shotgun (WGS) entry which is preliminary data.</text>
</comment>
<gene>
    <name evidence="1" type="ORF">GCM10023165_50000</name>
</gene>
<dbReference type="SMART" id="SM01236">
    <property type="entry name" value="Haem_oxygenase_2"/>
    <property type="match status" value="1"/>
</dbReference>
<sequence length="693" mass="76100">MASREALAFITKCHDNGPNPRPACSPHVLAEELLGMAESACAPFGFGIGADTRAVEAFVLLQNAPNGLLAGCVLQNMANASNSHGEIASLAHRVHAWQLGKGRLADNHSLLYRRLLEASGYDLPLVSSPRLFDSAPFLSSSWTLAAYRLSLSVFPDRHWPEILGAALFEVAAPMSSWIAMGAEAGSIAKSRYVLARFGDGRLDAIDALKKAIGRVLDQLSLTSEPESTSAHQAVSGIARGFVVSLRLLSLWQDEVIHHIEAGGLSPAHAMVDLVRRKGMHAAGYHGRLRLAGKTFDERIVDDPAGFVSDLACSPWVVPGNPECSPLLRKLIAFGGPMFRVFSEQEVETIHAWIKSLAVEAAAPLPGPALKPVEHRLDTTPIEQATASDEVRDAKLSPRDLFHRLMNPEWNDDAQKQALAFASRWLARAKAVLHRRPDPLPFDSYTHQRFRRWFADRSAAQVRAYGGPQRAVTKSREAVIDEAVQLCPTILVDGAWLQRWTNAGLAETSIGAILYKIFSDEIGNGDTVQNHPNIYRRLMHQMGVKLHDVRSAEFAHDPLFDDAAFEVPAFWLSVSMFPSRFLPETLGLNLAMELSGVGGAYRTARDELAHYGFDTLFVDLHNTIDNVSTGHSAMAVEAIELLMDEAMASHDALHVSESWQRVWTGFLSLSPPKVGWKELFVAPRYRAGRPLPTR</sequence>
<dbReference type="EMBL" id="BAABGJ010000080">
    <property type="protein sequence ID" value="GAA4356710.1"/>
    <property type="molecule type" value="Genomic_DNA"/>
</dbReference>
<accession>A0ABP8IDK4</accession>
<dbReference type="Pfam" id="PF14518">
    <property type="entry name" value="Haem_oxygenas_2"/>
    <property type="match status" value="1"/>
</dbReference>
<protein>
    <recommendedName>
        <fullName evidence="3">Iron-containing redox enzyme family protein</fullName>
    </recommendedName>
</protein>
<dbReference type="InterPro" id="IPR016084">
    <property type="entry name" value="Haem_Oase-like_multi-hlx"/>
</dbReference>
<evidence type="ECO:0008006" key="3">
    <source>
        <dbReference type="Google" id="ProtNLM"/>
    </source>
</evidence>
<proteinExistence type="predicted"/>
<evidence type="ECO:0000313" key="2">
    <source>
        <dbReference type="Proteomes" id="UP001500975"/>
    </source>
</evidence>
<dbReference type="Proteomes" id="UP001500975">
    <property type="component" value="Unassembled WGS sequence"/>
</dbReference>
<dbReference type="Gene3D" id="1.20.910.10">
    <property type="entry name" value="Heme oxygenase-like"/>
    <property type="match status" value="1"/>
</dbReference>
<organism evidence="1 2">
    <name type="scientific">Variovorax defluvii</name>
    <dbReference type="NCBI Taxonomy" id="913761"/>
    <lineage>
        <taxon>Bacteria</taxon>
        <taxon>Pseudomonadati</taxon>
        <taxon>Pseudomonadota</taxon>
        <taxon>Betaproteobacteria</taxon>
        <taxon>Burkholderiales</taxon>
        <taxon>Comamonadaceae</taxon>
        <taxon>Variovorax</taxon>
    </lineage>
</organism>
<evidence type="ECO:0000313" key="1">
    <source>
        <dbReference type="EMBL" id="GAA4356710.1"/>
    </source>
</evidence>
<keyword evidence="2" id="KW-1185">Reference proteome</keyword>